<dbReference type="AlphaFoldDB" id="A0AAN8PCW6"/>
<keyword evidence="1" id="KW-0812">Transmembrane</keyword>
<feature type="transmembrane region" description="Helical" evidence="1">
    <location>
        <begin position="6"/>
        <end position="23"/>
    </location>
</feature>
<evidence type="ECO:0000313" key="3">
    <source>
        <dbReference type="Proteomes" id="UP001372834"/>
    </source>
</evidence>
<gene>
    <name evidence="2" type="ORF">RUM43_006577</name>
</gene>
<keyword evidence="1" id="KW-0472">Membrane</keyword>
<proteinExistence type="predicted"/>
<dbReference type="EMBL" id="JAWJWE010000037">
    <property type="protein sequence ID" value="KAK6626270.1"/>
    <property type="molecule type" value="Genomic_DNA"/>
</dbReference>
<sequence length="166" mass="18687">MVNPFLNGIVTLVAASYPANYFFGFSKVFNKSKTFLFSVLIPIPVNLGFLLILNFISSIQIYSIQAFQGEEVWGVHHDDCHGIVRIHPYLGVVFVGKSEKPLVGKSGVFSNDEIPRHESDAFFRHQAEGNTKMRIFQFHPWDGSAEESLNLFNQPIDGIFNSLHLA</sequence>
<evidence type="ECO:0000256" key="1">
    <source>
        <dbReference type="SAM" id="Phobius"/>
    </source>
</evidence>
<protein>
    <submittedName>
        <fullName evidence="2">Uncharacterized protein</fullName>
    </submittedName>
</protein>
<comment type="caution">
    <text evidence="2">The sequence shown here is derived from an EMBL/GenBank/DDBJ whole genome shotgun (WGS) entry which is preliminary data.</text>
</comment>
<keyword evidence="1" id="KW-1133">Transmembrane helix</keyword>
<dbReference type="Proteomes" id="UP001372834">
    <property type="component" value="Unassembled WGS sequence"/>
</dbReference>
<organism evidence="2 3">
    <name type="scientific">Polyplax serrata</name>
    <name type="common">Common mouse louse</name>
    <dbReference type="NCBI Taxonomy" id="468196"/>
    <lineage>
        <taxon>Eukaryota</taxon>
        <taxon>Metazoa</taxon>
        <taxon>Ecdysozoa</taxon>
        <taxon>Arthropoda</taxon>
        <taxon>Hexapoda</taxon>
        <taxon>Insecta</taxon>
        <taxon>Pterygota</taxon>
        <taxon>Neoptera</taxon>
        <taxon>Paraneoptera</taxon>
        <taxon>Psocodea</taxon>
        <taxon>Troctomorpha</taxon>
        <taxon>Phthiraptera</taxon>
        <taxon>Anoplura</taxon>
        <taxon>Polyplacidae</taxon>
        <taxon>Polyplax</taxon>
    </lineage>
</organism>
<reference evidence="2 3" key="1">
    <citation type="submission" date="2023-10" db="EMBL/GenBank/DDBJ databases">
        <title>Genomes of two closely related lineages of the louse Polyplax serrata with different host specificities.</title>
        <authorList>
            <person name="Martinu J."/>
            <person name="Tarabai H."/>
            <person name="Stefka J."/>
            <person name="Hypsa V."/>
        </authorList>
    </citation>
    <scope>NUCLEOTIDE SEQUENCE [LARGE SCALE GENOMIC DNA]</scope>
    <source>
        <strain evidence="2">HR10_N</strain>
    </source>
</reference>
<accession>A0AAN8PCW6</accession>
<name>A0AAN8PCW6_POLSC</name>
<feature type="transmembrane region" description="Helical" evidence="1">
    <location>
        <begin position="35"/>
        <end position="56"/>
    </location>
</feature>
<evidence type="ECO:0000313" key="2">
    <source>
        <dbReference type="EMBL" id="KAK6626270.1"/>
    </source>
</evidence>